<accession>A0A543FH74</accession>
<keyword evidence="1" id="KW-0479">Metal-binding</keyword>
<dbReference type="EMBL" id="VFPG01000001">
    <property type="protein sequence ID" value="TQM33213.1"/>
    <property type="molecule type" value="Genomic_DNA"/>
</dbReference>
<dbReference type="AlphaFoldDB" id="A0A543FH74"/>
<dbReference type="Proteomes" id="UP000316331">
    <property type="component" value="Unassembled WGS sequence"/>
</dbReference>
<gene>
    <name evidence="3" type="ORF">FB390_4932</name>
</gene>
<evidence type="ECO:0000313" key="4">
    <source>
        <dbReference type="Proteomes" id="UP000316331"/>
    </source>
</evidence>
<keyword evidence="4" id="KW-1185">Reference proteome</keyword>
<dbReference type="InterPro" id="IPR050072">
    <property type="entry name" value="Peptidase_M20A"/>
</dbReference>
<name>A0A543FH74_9NOCA</name>
<dbReference type="Gene3D" id="3.40.630.10">
    <property type="entry name" value="Zn peptidases"/>
    <property type="match status" value="2"/>
</dbReference>
<dbReference type="InterPro" id="IPR036264">
    <property type="entry name" value="Bact_exopeptidase_dim_dom"/>
</dbReference>
<evidence type="ECO:0000256" key="1">
    <source>
        <dbReference type="ARBA" id="ARBA00022723"/>
    </source>
</evidence>
<dbReference type="SUPFAM" id="SSF55031">
    <property type="entry name" value="Bacterial exopeptidase dimerisation domain"/>
    <property type="match status" value="1"/>
</dbReference>
<dbReference type="PANTHER" id="PTHR43808">
    <property type="entry name" value="ACETYLORNITHINE DEACETYLASE"/>
    <property type="match status" value="1"/>
</dbReference>
<protein>
    <submittedName>
        <fullName evidence="3">Acetylornithine deacetylase</fullName>
    </submittedName>
</protein>
<dbReference type="SUPFAM" id="SSF53187">
    <property type="entry name" value="Zn-dependent exopeptidases"/>
    <property type="match status" value="1"/>
</dbReference>
<dbReference type="InterPro" id="IPR002933">
    <property type="entry name" value="Peptidase_M20"/>
</dbReference>
<reference evidence="3 4" key="1">
    <citation type="submission" date="2019-06" db="EMBL/GenBank/DDBJ databases">
        <title>Sequencing the genomes of 1000 actinobacteria strains.</title>
        <authorList>
            <person name="Klenk H.-P."/>
        </authorList>
    </citation>
    <scope>NUCLEOTIDE SEQUENCE [LARGE SCALE GENOMIC DNA]</scope>
    <source>
        <strain evidence="3 4">DSM 103495</strain>
    </source>
</reference>
<dbReference type="Pfam" id="PF01546">
    <property type="entry name" value="Peptidase_M20"/>
    <property type="match status" value="1"/>
</dbReference>
<sequence length="416" mass="43467">MTQVPETELVALVTELVATGQPWCENSLDGPARPPEEERIARPLAARLSDWGFAVELAGRSPRRPNVVAVKRFGPGPTLVLNDHLDTYPAGPPSRWPICEGEPYAAVVAEGRIYGRGTSDTRANLAALLLAARRVLDDPPSRGTLAVVLTVDEERNGGDGSCYLLDDYGLRADASITVEPTAWQDDSGGGIALAVANTGHALFDITAHGTASHIWRPDTGVNPAAFLSQALAAIVTEPVGDWPISIVGLEAGEAGMAQFTPLRARARVAAVNVGPGVAAGELLTAFHARLAALAPAGITVEVEYVPGPTFVPGSVAVPADDPVVRAIGDAYRTVTGKPVRHYVKPAFNDTIRFRHAGISAVTFGPGDDGWAVYDESISVDKTLLAVDVLERAVRGYFAIAAPDVGAVATAEADAVG</sequence>
<organism evidence="3 4">
    <name type="scientific">Nocardia bhagyanarayanae</name>
    <dbReference type="NCBI Taxonomy" id="1215925"/>
    <lineage>
        <taxon>Bacteria</taxon>
        <taxon>Bacillati</taxon>
        <taxon>Actinomycetota</taxon>
        <taxon>Actinomycetes</taxon>
        <taxon>Mycobacteriales</taxon>
        <taxon>Nocardiaceae</taxon>
        <taxon>Nocardia</taxon>
    </lineage>
</organism>
<evidence type="ECO:0000256" key="2">
    <source>
        <dbReference type="ARBA" id="ARBA00022801"/>
    </source>
</evidence>
<dbReference type="GO" id="GO:0016787">
    <property type="term" value="F:hydrolase activity"/>
    <property type="evidence" value="ECO:0007669"/>
    <property type="project" value="UniProtKB-KW"/>
</dbReference>
<keyword evidence="2" id="KW-0378">Hydrolase</keyword>
<dbReference type="RefSeq" id="WP_141811015.1">
    <property type="nucleotide sequence ID" value="NZ_VFPG01000001.1"/>
</dbReference>
<evidence type="ECO:0000313" key="3">
    <source>
        <dbReference type="EMBL" id="TQM33213.1"/>
    </source>
</evidence>
<dbReference type="PANTHER" id="PTHR43808:SF32">
    <property type="entry name" value="ARGE_DAPE-RELATED DEACYLASE"/>
    <property type="match status" value="1"/>
</dbReference>
<proteinExistence type="predicted"/>
<dbReference type="GO" id="GO:0046872">
    <property type="term" value="F:metal ion binding"/>
    <property type="evidence" value="ECO:0007669"/>
    <property type="project" value="UniProtKB-KW"/>
</dbReference>
<dbReference type="OrthoDB" id="7055905at2"/>
<comment type="caution">
    <text evidence="3">The sequence shown here is derived from an EMBL/GenBank/DDBJ whole genome shotgun (WGS) entry which is preliminary data.</text>
</comment>